<reference evidence="2 3" key="1">
    <citation type="submission" date="2020-08" db="EMBL/GenBank/DDBJ databases">
        <title>Sequencing the genomes of 1000 actinobacteria strains.</title>
        <authorList>
            <person name="Klenk H.-P."/>
        </authorList>
    </citation>
    <scope>NUCLEOTIDE SEQUENCE [LARGE SCALE GENOMIC DNA]</scope>
    <source>
        <strain evidence="2 3">DSM 23040</strain>
    </source>
</reference>
<dbReference type="AlphaFoldDB" id="A0A839QYX1"/>
<dbReference type="Proteomes" id="UP000568050">
    <property type="component" value="Unassembled WGS sequence"/>
</dbReference>
<gene>
    <name evidence="2" type="ORF">FHX50_002296</name>
</gene>
<evidence type="ECO:0000313" key="2">
    <source>
        <dbReference type="EMBL" id="MBB3023989.1"/>
    </source>
</evidence>
<proteinExistence type="predicted"/>
<dbReference type="PANTHER" id="PTHR30595:SF6">
    <property type="entry name" value="SCHLAFEN ALBA-2 DOMAIN-CONTAINING PROTEIN"/>
    <property type="match status" value="1"/>
</dbReference>
<sequence>MDTAQVQQRVDRARARSSDDSAVEIKASAKNLPKSVWESISAFANTSGGLIVLGLSEDDGFTQADGFDPSKVVNQLQAGLGTEAPKVQPVPNYELDVIDIDGGQTTVVAVQISRLDVHQDLPGPCFVIDKGIQRGSFRREHDSDRRLSPYEIHQIGERWQRPIVDRQAVTGRAVADFDEEAVERLISRLEKENSRAISGVSTTAERLVRLNAVTAGGEPTMAGWLTLAGYPQQEFPQLFIDVAVHPGGTKSSDAEVRTVDRRICDGRIPDMISDAVQVCLRHLSVRTTIDGVEGRNEYEIPEEVLREAFTNAVMHRDYSSAVLGQQVAVDLFRDRIEITNPGGLWGDRTVENIADGRSTARNEALVQLLMRVPMRSGGVVAENLGSGVPRMNAAMREHGLLEPQFRAEPGLTSVTIFRHGFHTTEFRSWLGTRETDGLGRDHIRLLAYLFRNEKVSVSEARHALHLDSDDVRVVLKDLVARGAVSEREPGLFGINVRARASLTVTEQLVFDEMHSDQPRTIAQLAQATGKTAVQLRPVLRSLVESGHIVATAPPTSRNRAYLRA</sequence>
<dbReference type="Pfam" id="PF04326">
    <property type="entry name" value="SLFN_AlbA_2"/>
    <property type="match status" value="1"/>
</dbReference>
<dbReference type="InterPro" id="IPR036390">
    <property type="entry name" value="WH_DNA-bd_sf"/>
</dbReference>
<dbReference type="Gene3D" id="3.30.950.30">
    <property type="entry name" value="Schlafen, AAA domain"/>
    <property type="match status" value="1"/>
</dbReference>
<protein>
    <submittedName>
        <fullName evidence="2">ATP-dependent DNA helicase RecG</fullName>
        <ecNumber evidence="2">3.6.4.12</ecNumber>
    </submittedName>
</protein>
<dbReference type="GO" id="GO:0003678">
    <property type="term" value="F:DNA helicase activity"/>
    <property type="evidence" value="ECO:0007669"/>
    <property type="project" value="UniProtKB-EC"/>
</dbReference>
<keyword evidence="2" id="KW-0378">Hydrolase</keyword>
<feature type="domain" description="Schlafen AlbA-2" evidence="1">
    <location>
        <begin position="20"/>
        <end position="115"/>
    </location>
</feature>
<dbReference type="EC" id="3.6.4.12" evidence="2"/>
<evidence type="ECO:0000259" key="1">
    <source>
        <dbReference type="Pfam" id="PF04326"/>
    </source>
</evidence>
<keyword evidence="2" id="KW-0547">Nucleotide-binding</keyword>
<dbReference type="InterPro" id="IPR038461">
    <property type="entry name" value="Schlafen_AlbA_2_dom_sf"/>
</dbReference>
<dbReference type="InterPro" id="IPR038475">
    <property type="entry name" value="RecG_C_sf"/>
</dbReference>
<dbReference type="Pfam" id="PF13749">
    <property type="entry name" value="HATPase_c_4"/>
    <property type="match status" value="1"/>
</dbReference>
<accession>A0A839QYX1</accession>
<keyword evidence="2" id="KW-0347">Helicase</keyword>
<comment type="caution">
    <text evidence="2">The sequence shown here is derived from an EMBL/GenBank/DDBJ whole genome shotgun (WGS) entry which is preliminary data.</text>
</comment>
<keyword evidence="2" id="KW-0067">ATP-binding</keyword>
<keyword evidence="3" id="KW-1185">Reference proteome</keyword>
<name>A0A839QYX1_9MICO</name>
<dbReference type="PANTHER" id="PTHR30595">
    <property type="entry name" value="GLPR-RELATED TRANSCRIPTIONAL REPRESSOR"/>
    <property type="match status" value="1"/>
</dbReference>
<dbReference type="Gene3D" id="3.30.565.60">
    <property type="match status" value="1"/>
</dbReference>
<dbReference type="GO" id="GO:0016787">
    <property type="term" value="F:hydrolase activity"/>
    <property type="evidence" value="ECO:0007669"/>
    <property type="project" value="UniProtKB-KW"/>
</dbReference>
<organism evidence="2 3">
    <name type="scientific">Helcobacillus massiliensis</name>
    <dbReference type="NCBI Taxonomy" id="521392"/>
    <lineage>
        <taxon>Bacteria</taxon>
        <taxon>Bacillati</taxon>
        <taxon>Actinomycetota</taxon>
        <taxon>Actinomycetes</taxon>
        <taxon>Micrococcales</taxon>
        <taxon>Dermabacteraceae</taxon>
        <taxon>Helcobacillus</taxon>
    </lineage>
</organism>
<evidence type="ECO:0000313" key="3">
    <source>
        <dbReference type="Proteomes" id="UP000568050"/>
    </source>
</evidence>
<dbReference type="InterPro" id="IPR007421">
    <property type="entry name" value="Schlafen_AlbA_2_dom"/>
</dbReference>
<dbReference type="RefSeq" id="WP_183377272.1">
    <property type="nucleotide sequence ID" value="NZ_CBCSFZ010000009.1"/>
</dbReference>
<dbReference type="EMBL" id="JACHWP010000020">
    <property type="protein sequence ID" value="MBB3023989.1"/>
    <property type="molecule type" value="Genomic_DNA"/>
</dbReference>
<dbReference type="SUPFAM" id="SSF46785">
    <property type="entry name" value="Winged helix' DNA-binding domain"/>
    <property type="match status" value="1"/>
</dbReference>